<evidence type="ECO:0000313" key="2">
    <source>
        <dbReference type="WBParaSite" id="nRc.2.0.1.t43963-RA"/>
    </source>
</evidence>
<organism evidence="1 2">
    <name type="scientific">Romanomermis culicivorax</name>
    <name type="common">Nematode worm</name>
    <dbReference type="NCBI Taxonomy" id="13658"/>
    <lineage>
        <taxon>Eukaryota</taxon>
        <taxon>Metazoa</taxon>
        <taxon>Ecdysozoa</taxon>
        <taxon>Nematoda</taxon>
        <taxon>Enoplea</taxon>
        <taxon>Dorylaimia</taxon>
        <taxon>Mermithida</taxon>
        <taxon>Mermithoidea</taxon>
        <taxon>Mermithidae</taxon>
        <taxon>Romanomermis</taxon>
    </lineage>
</organism>
<accession>A0A915L2I3</accession>
<evidence type="ECO:0000313" key="1">
    <source>
        <dbReference type="Proteomes" id="UP000887565"/>
    </source>
</evidence>
<proteinExistence type="predicted"/>
<keyword evidence="1" id="KW-1185">Reference proteome</keyword>
<dbReference type="Proteomes" id="UP000887565">
    <property type="component" value="Unplaced"/>
</dbReference>
<dbReference type="AlphaFoldDB" id="A0A915L2I3"/>
<reference evidence="2" key="1">
    <citation type="submission" date="2022-11" db="UniProtKB">
        <authorList>
            <consortium name="WormBaseParasite"/>
        </authorList>
    </citation>
    <scope>IDENTIFICATION</scope>
</reference>
<dbReference type="WBParaSite" id="nRc.2.0.1.t43963-RA">
    <property type="protein sequence ID" value="nRc.2.0.1.t43963-RA"/>
    <property type="gene ID" value="nRc.2.0.1.g43963"/>
</dbReference>
<protein>
    <submittedName>
        <fullName evidence="2">Uncharacterized protein</fullName>
    </submittedName>
</protein>
<sequence>MRRKFLVSTMSFLKSGGASTTSSTSSSRHFRHNHQTIMNNTEFVIVKDYGNSTLNLTDEQKLILTSMWHKDDFDYLYEIGIKLLWKFAL</sequence>
<name>A0A915L2I3_ROMCU</name>